<dbReference type="EMBL" id="SDIL01000149">
    <property type="protein sequence ID" value="RXK35242.1"/>
    <property type="molecule type" value="Genomic_DNA"/>
</dbReference>
<accession>A0A4Q1B979</accession>
<dbReference type="STRING" id="5217.A0A4Q1B979"/>
<dbReference type="Gene3D" id="3.40.309.10">
    <property type="entry name" value="Aldehyde Dehydrogenase, Chain A, domain 2"/>
    <property type="match status" value="1"/>
</dbReference>
<dbReference type="SUPFAM" id="SSF53720">
    <property type="entry name" value="ALDH-like"/>
    <property type="match status" value="1"/>
</dbReference>
<dbReference type="VEuPathDB" id="FungiDB:TREMEDRAFT_64862"/>
<keyword evidence="2 4" id="KW-0560">Oxidoreductase</keyword>
<dbReference type="Pfam" id="PF00171">
    <property type="entry name" value="Aldedh"/>
    <property type="match status" value="1"/>
</dbReference>
<evidence type="ECO:0000256" key="4">
    <source>
        <dbReference type="RuleBase" id="RU003345"/>
    </source>
</evidence>
<evidence type="ECO:0000256" key="2">
    <source>
        <dbReference type="ARBA" id="ARBA00023002"/>
    </source>
</evidence>
<dbReference type="PANTHER" id="PTHR11699">
    <property type="entry name" value="ALDEHYDE DEHYDROGENASE-RELATED"/>
    <property type="match status" value="1"/>
</dbReference>
<keyword evidence="7" id="KW-1185">Reference proteome</keyword>
<dbReference type="PROSITE" id="PS00687">
    <property type="entry name" value="ALDEHYDE_DEHYDR_GLU"/>
    <property type="match status" value="1"/>
</dbReference>
<dbReference type="FunFam" id="3.40.309.10:FF:000012">
    <property type="entry name" value="Betaine aldehyde dehydrogenase"/>
    <property type="match status" value="1"/>
</dbReference>
<gene>
    <name evidence="6" type="ORF">M231_07496</name>
</gene>
<organism evidence="6 7">
    <name type="scientific">Tremella mesenterica</name>
    <name type="common">Jelly fungus</name>
    <dbReference type="NCBI Taxonomy" id="5217"/>
    <lineage>
        <taxon>Eukaryota</taxon>
        <taxon>Fungi</taxon>
        <taxon>Dikarya</taxon>
        <taxon>Basidiomycota</taxon>
        <taxon>Agaricomycotina</taxon>
        <taxon>Tremellomycetes</taxon>
        <taxon>Tremellales</taxon>
        <taxon>Tremellaceae</taxon>
        <taxon>Tremella</taxon>
    </lineage>
</organism>
<evidence type="ECO:0000313" key="7">
    <source>
        <dbReference type="Proteomes" id="UP000289152"/>
    </source>
</evidence>
<dbReference type="GO" id="GO:0016620">
    <property type="term" value="F:oxidoreductase activity, acting on the aldehyde or oxo group of donors, NAD or NADP as acceptor"/>
    <property type="evidence" value="ECO:0007669"/>
    <property type="project" value="InterPro"/>
</dbReference>
<evidence type="ECO:0000256" key="3">
    <source>
        <dbReference type="PROSITE-ProRule" id="PRU10007"/>
    </source>
</evidence>
<feature type="active site" evidence="3">
    <location>
        <position position="266"/>
    </location>
</feature>
<evidence type="ECO:0000259" key="5">
    <source>
        <dbReference type="Pfam" id="PF00171"/>
    </source>
</evidence>
<dbReference type="InterPro" id="IPR016162">
    <property type="entry name" value="Ald_DH_N"/>
</dbReference>
<protein>
    <recommendedName>
        <fullName evidence="5">Aldehyde dehydrogenase domain-containing protein</fullName>
    </recommendedName>
</protein>
<sequence>MSTTNLSLPTGGSVAVRTGIFINNEWRSSSSGESFNIYDPTNNQPLASISHASLQDVDDTVHSAKRAFQTTWGTQIPSSERARIMFKLADLMERDTEKLAALESLNTGKGIRIARGYDVPEAIACLRYYAGLADKTHGQVMDHLGPQALVYTMKQPYPICGQIIPWNYPIMMWAWKVSPALAAGCCVLVKPSELTPLTALALCDLAIEAGLPGGVLNTLPGLGSSTGEAITRHMGVDKISFTGSVSTGRRILVASAETNLKSVSLELGGKSPIIIFPNVDLEEASKWVAMGIWGNSGQDCTAGSRVYIHESVFDIFLEKMCARAKELIVGMPYDEKTNFGPLISKAQQTKVLDYISGAREEGARVVYGGTDRCEYPEGCWVLPTIITDVTTDMRVIKEEIFGPVLCIAPFSSEKQALTLANDSSVGLAAGIFTSDHSQAMRMSANLEAGTVWVNQYALTSNGAPFGGWKSSGWGKDLGMEGIEEYLRVKAVHHNFGSKA</sequence>
<dbReference type="AlphaFoldDB" id="A0A4Q1B979"/>
<dbReference type="InterPro" id="IPR029510">
    <property type="entry name" value="Ald_DH_CS_GLU"/>
</dbReference>
<feature type="domain" description="Aldehyde dehydrogenase" evidence="5">
    <location>
        <begin position="26"/>
        <end position="491"/>
    </location>
</feature>
<reference evidence="6 7" key="1">
    <citation type="submission" date="2016-06" db="EMBL/GenBank/DDBJ databases">
        <title>Evolution of pathogenesis and genome organization in the Tremellales.</title>
        <authorList>
            <person name="Cuomo C."/>
            <person name="Litvintseva A."/>
            <person name="Heitman J."/>
            <person name="Chen Y."/>
            <person name="Sun S."/>
            <person name="Springer D."/>
            <person name="Dromer F."/>
            <person name="Young S."/>
            <person name="Zeng Q."/>
            <person name="Chapman S."/>
            <person name="Gujja S."/>
            <person name="Saif S."/>
            <person name="Birren B."/>
        </authorList>
    </citation>
    <scope>NUCLEOTIDE SEQUENCE [LARGE SCALE GENOMIC DNA]</scope>
    <source>
        <strain evidence="6 7">ATCC 28783</strain>
    </source>
</reference>
<evidence type="ECO:0000313" key="6">
    <source>
        <dbReference type="EMBL" id="RXK35242.1"/>
    </source>
</evidence>
<dbReference type="Proteomes" id="UP000289152">
    <property type="component" value="Unassembled WGS sequence"/>
</dbReference>
<comment type="caution">
    <text evidence="6">The sequence shown here is derived from an EMBL/GenBank/DDBJ whole genome shotgun (WGS) entry which is preliminary data.</text>
</comment>
<dbReference type="InterPro" id="IPR015590">
    <property type="entry name" value="Aldehyde_DH_dom"/>
</dbReference>
<dbReference type="FunFam" id="3.40.605.10:FF:000007">
    <property type="entry name" value="NAD/NADP-dependent betaine aldehyde dehydrogenase"/>
    <property type="match status" value="1"/>
</dbReference>
<evidence type="ECO:0000256" key="1">
    <source>
        <dbReference type="ARBA" id="ARBA00009986"/>
    </source>
</evidence>
<proteinExistence type="inferred from homology"/>
<dbReference type="Gene3D" id="3.40.605.10">
    <property type="entry name" value="Aldehyde Dehydrogenase, Chain A, domain 1"/>
    <property type="match status" value="1"/>
</dbReference>
<dbReference type="InParanoid" id="A0A4Q1B979"/>
<dbReference type="OrthoDB" id="310895at2759"/>
<name>A0A4Q1B979_TREME</name>
<comment type="similarity">
    <text evidence="1 4">Belongs to the aldehyde dehydrogenase family.</text>
</comment>
<dbReference type="InterPro" id="IPR016163">
    <property type="entry name" value="Ald_DH_C"/>
</dbReference>
<dbReference type="InterPro" id="IPR016161">
    <property type="entry name" value="Ald_DH/histidinol_DH"/>
</dbReference>